<feature type="region of interest" description="Disordered" evidence="1">
    <location>
        <begin position="93"/>
        <end position="141"/>
    </location>
</feature>
<proteinExistence type="predicted"/>
<dbReference type="AlphaFoldDB" id="A0A0C9LR28"/>
<dbReference type="STRING" id="91626.A0A0C9LR28"/>
<protein>
    <submittedName>
        <fullName evidence="2">Uncharacterized protein</fullName>
    </submittedName>
</protein>
<name>A0A0C9LR28_9FUNG</name>
<evidence type="ECO:0000256" key="1">
    <source>
        <dbReference type="SAM" id="MobiDB-lite"/>
    </source>
</evidence>
<accession>A0A0C9LR28</accession>
<dbReference type="Proteomes" id="UP000053815">
    <property type="component" value="Unassembled WGS sequence"/>
</dbReference>
<gene>
    <name evidence="2" type="ORF">MAM1_0013c01330</name>
</gene>
<evidence type="ECO:0000313" key="2">
    <source>
        <dbReference type="EMBL" id="GAN01895.1"/>
    </source>
</evidence>
<sequence>MDYFDKTVYKNWDLSEALENAKINLGLSDEGALSYIRNKLNNYDNATAKHWKQNWSNMAKKLTKQPSGSTAPMNVNNYINAVSATNNNINSYISNTNSSNSNLSSKRKQPSDEQAQESNKKQFQLKNPFNDNETEATDAASETIDEESDNHAIDLLGPVVVKGVDISVALNTWIKKSKHVTKAEDQDLLRYLIIDNTTTSSSAVKQLMSKDIFKFLCQHNKASEFGVEHKVAVDFSKIATQGCRTISQLKQSLKSIQSQANNEATTALAILNTYAKQRVKNIHLISNENQTEQGFIIVYVAPIMKQLLEAEENIYFTWGETMLESQKNNRNKSKQDDDRRSSGARIDLKIDIMDEESNHIISNFCLLEVSGPPQVKCHAHFKRDKKRIAKSLKTILNSIYAKNPSQFESISKLVLYGVQVYDHQFFVYSLRLIKPKLYLFSLDSHFTYPSSGLELTNAADFIQSLLRMKNAILASLTDVLAYITTNNNPSSASTIKQNEIIADASLTPHRKN</sequence>
<feature type="compositionally biased region" description="Polar residues" evidence="1">
    <location>
        <begin position="112"/>
        <end position="131"/>
    </location>
</feature>
<keyword evidence="3" id="KW-1185">Reference proteome</keyword>
<reference evidence="2" key="1">
    <citation type="submission" date="2014-09" db="EMBL/GenBank/DDBJ databases">
        <title>Draft genome sequence of an oleaginous Mucoromycotina fungus Mucor ambiguus NBRC6742.</title>
        <authorList>
            <person name="Takeda I."/>
            <person name="Yamane N."/>
            <person name="Morita T."/>
            <person name="Tamano K."/>
            <person name="Machida M."/>
            <person name="Baker S."/>
            <person name="Koike H."/>
        </authorList>
    </citation>
    <scope>NUCLEOTIDE SEQUENCE</scope>
    <source>
        <strain evidence="2">NBRC 6742</strain>
    </source>
</reference>
<evidence type="ECO:0000313" key="3">
    <source>
        <dbReference type="Proteomes" id="UP000053815"/>
    </source>
</evidence>
<feature type="compositionally biased region" description="Low complexity" evidence="1">
    <location>
        <begin position="93"/>
        <end position="104"/>
    </location>
</feature>
<dbReference type="EMBL" id="DF836302">
    <property type="protein sequence ID" value="GAN01895.1"/>
    <property type="molecule type" value="Genomic_DNA"/>
</dbReference>
<dbReference type="OrthoDB" id="2287297at2759"/>
<organism evidence="2">
    <name type="scientific">Mucor ambiguus</name>
    <dbReference type="NCBI Taxonomy" id="91626"/>
    <lineage>
        <taxon>Eukaryota</taxon>
        <taxon>Fungi</taxon>
        <taxon>Fungi incertae sedis</taxon>
        <taxon>Mucoromycota</taxon>
        <taxon>Mucoromycotina</taxon>
        <taxon>Mucoromycetes</taxon>
        <taxon>Mucorales</taxon>
        <taxon>Mucorineae</taxon>
        <taxon>Mucoraceae</taxon>
        <taxon>Mucor</taxon>
    </lineage>
</organism>